<accession>A0AB33HZ16</accession>
<proteinExistence type="predicted"/>
<evidence type="ECO:0000313" key="1">
    <source>
        <dbReference type="EMBL" id="BAZ97477.1"/>
    </source>
</evidence>
<gene>
    <name evidence="1" type="ORF">DEHALATV1_0849</name>
</gene>
<dbReference type="RefSeq" id="WP_096476744.1">
    <property type="nucleotide sequence ID" value="NZ_AP017649.1"/>
</dbReference>
<dbReference type="AlphaFoldDB" id="A0AB33HZ16"/>
<dbReference type="Proteomes" id="UP000218257">
    <property type="component" value="Chromosome"/>
</dbReference>
<evidence type="ECO:0000313" key="2">
    <source>
        <dbReference type="Proteomes" id="UP000218257"/>
    </source>
</evidence>
<protein>
    <submittedName>
        <fullName evidence="1">Uncharacterized protein</fullName>
    </submittedName>
</protein>
<name>A0AB33HZ16_9CHLR</name>
<organism evidence="1 2">
    <name type="scientific">Dehalococcoides mccartyi</name>
    <dbReference type="NCBI Taxonomy" id="61435"/>
    <lineage>
        <taxon>Bacteria</taxon>
        <taxon>Bacillati</taxon>
        <taxon>Chloroflexota</taxon>
        <taxon>Dehalococcoidia</taxon>
        <taxon>Dehalococcoidales</taxon>
        <taxon>Dehalococcoidaceae</taxon>
        <taxon>Dehalococcoides</taxon>
    </lineage>
</organism>
<sequence>MDPLFSEFSYGYTVTEELATGVLGFQKVRPLFPTQYQEAQPGGGYDVNLPYSGAPMYLQFKRADGMIRTNAKEYHLFNDTYYRMHLMPPRYSPQHELLIHLKASGNDVYYITPEFYTDEELASYYDNRTVFFNSRTFSPSEIGHLSYDEDHYVVYNNSPIAWICSEEPRRLEKSIRGRDFSEQIIVTTRQKSRRVDESFFDKLIDTSINILEKKTMIVDTLKQTSVRRKEIDTLSEKAIFANFLSRAYFGCELFIVGE</sequence>
<dbReference type="EMBL" id="AP017649">
    <property type="protein sequence ID" value="BAZ97477.1"/>
    <property type="molecule type" value="Genomic_DNA"/>
</dbReference>
<reference evidence="1 2" key="1">
    <citation type="journal article" date="2017" name="Sci. Rep.">
        <title>Isolation and genomic characterization of a Dehalococcoides strain suggests genomic rearrangement during culture.</title>
        <authorList>
            <person name="Yohda M."/>
            <person name="Ikegami K."/>
            <person name="Aita Y."/>
            <person name="Kitajima M."/>
            <person name="Takechi A."/>
            <person name="Iwamoto M."/>
            <person name="Fukuda T."/>
            <person name="Tamura N."/>
            <person name="Shibasaki J."/>
            <person name="Koike S."/>
            <person name="Komatsu D."/>
            <person name="Miyagi S."/>
            <person name="Nishimura M."/>
            <person name="Uchino Y."/>
            <person name="Shiroma A."/>
            <person name="Shimoji M."/>
            <person name="Tamotsu H."/>
            <person name="Ashimine N."/>
            <person name="Shinzato M."/>
            <person name="Ohki S."/>
            <person name="Nakano K."/>
            <person name="Teruya K."/>
            <person name="Satou K."/>
            <person name="Hirano T."/>
            <person name="Yagi O."/>
        </authorList>
    </citation>
    <scope>NUCLEOTIDE SEQUENCE [LARGE SCALE GENOMIC DNA]</scope>
    <source>
        <strain evidence="1 2">UCH-ATV1</strain>
    </source>
</reference>